<dbReference type="GO" id="GO:0006508">
    <property type="term" value="P:proteolysis"/>
    <property type="evidence" value="ECO:0007669"/>
    <property type="project" value="UniProtKB-KW"/>
</dbReference>
<dbReference type="GO" id="GO:0009636">
    <property type="term" value="P:response to toxic substance"/>
    <property type="evidence" value="ECO:0007669"/>
    <property type="project" value="TreeGrafter"/>
</dbReference>
<evidence type="ECO:0000256" key="2">
    <source>
        <dbReference type="ARBA" id="ARBA00012465"/>
    </source>
</evidence>
<dbReference type="EMBL" id="GL832991">
    <property type="protein sequence ID" value="EGD80166.1"/>
    <property type="molecule type" value="Genomic_DNA"/>
</dbReference>
<dbReference type="AlphaFoldDB" id="F2URJ7"/>
<evidence type="ECO:0000256" key="6">
    <source>
        <dbReference type="PIRNR" id="PIRNR005700"/>
    </source>
</evidence>
<proteinExistence type="inferred from homology"/>
<evidence type="ECO:0000256" key="7">
    <source>
        <dbReference type="PIRSR" id="PIRSR005700-1"/>
    </source>
</evidence>
<dbReference type="GO" id="GO:0005737">
    <property type="term" value="C:cytoplasm"/>
    <property type="evidence" value="ECO:0007669"/>
    <property type="project" value="TreeGrafter"/>
</dbReference>
<dbReference type="InterPro" id="IPR038765">
    <property type="entry name" value="Papain-like_cys_pep_sf"/>
</dbReference>
<dbReference type="GO" id="GO:0004197">
    <property type="term" value="F:cysteine-type endopeptidase activity"/>
    <property type="evidence" value="ECO:0007669"/>
    <property type="project" value="UniProtKB-EC"/>
</dbReference>
<dbReference type="PANTHER" id="PTHR10363">
    <property type="entry name" value="BLEOMYCIN HYDROLASE"/>
    <property type="match status" value="1"/>
</dbReference>
<keyword evidence="9" id="KW-1185">Reference proteome</keyword>
<protein>
    <recommendedName>
        <fullName evidence="2">bleomycin hydrolase</fullName>
        <ecNumber evidence="2">3.4.22.40</ecNumber>
    </recommendedName>
</protein>
<dbReference type="OrthoDB" id="2666448at2759"/>
<dbReference type="OMA" id="QSYTFFW"/>
<dbReference type="PROSITE" id="PS00139">
    <property type="entry name" value="THIOL_PROTEASE_CYS"/>
    <property type="match status" value="1"/>
</dbReference>
<reference evidence="8" key="1">
    <citation type="submission" date="2009-08" db="EMBL/GenBank/DDBJ databases">
        <title>Annotation of Salpingoeca rosetta.</title>
        <authorList>
            <consortium name="The Broad Institute Genome Sequencing Platform"/>
            <person name="Russ C."/>
            <person name="Cuomo C."/>
            <person name="Burger G."/>
            <person name="Gray M.W."/>
            <person name="Holland P.W.H."/>
            <person name="King N."/>
            <person name="Lang F.B.F."/>
            <person name="Roger A.J."/>
            <person name="Ruiz-Trillo I."/>
            <person name="Young S.K."/>
            <person name="Zeng Q."/>
            <person name="Gargeya S."/>
            <person name="Alvarado L."/>
            <person name="Berlin A."/>
            <person name="Chapman S.B."/>
            <person name="Chen Z."/>
            <person name="Freedman E."/>
            <person name="Gellesch M."/>
            <person name="Goldberg J."/>
            <person name="Griggs A."/>
            <person name="Gujja S."/>
            <person name="Heilman E."/>
            <person name="Heiman D."/>
            <person name="Howarth C."/>
            <person name="Mehta T."/>
            <person name="Neiman D."/>
            <person name="Pearson M."/>
            <person name="Roberts A."/>
            <person name="Saif S."/>
            <person name="Shea T."/>
            <person name="Shenoy N."/>
            <person name="Sisk P."/>
            <person name="Stolte C."/>
            <person name="Sykes S."/>
            <person name="White J."/>
            <person name="Yandava C."/>
            <person name="Haas B."/>
            <person name="Nusbaum C."/>
            <person name="Birren B."/>
        </authorList>
    </citation>
    <scope>NUCLEOTIDE SEQUENCE [LARGE SCALE GENOMIC DNA]</scope>
    <source>
        <strain evidence="8">ATCC 50818</strain>
    </source>
</reference>
<evidence type="ECO:0000256" key="1">
    <source>
        <dbReference type="ARBA" id="ARBA00000423"/>
    </source>
</evidence>
<dbReference type="EC" id="3.4.22.40" evidence="2"/>
<feature type="active site" evidence="7">
    <location>
        <position position="72"/>
    </location>
</feature>
<dbReference type="GeneID" id="16068755"/>
<evidence type="ECO:0000313" key="8">
    <source>
        <dbReference type="EMBL" id="EGD80166.1"/>
    </source>
</evidence>
<evidence type="ECO:0000256" key="4">
    <source>
        <dbReference type="ARBA" id="ARBA00022801"/>
    </source>
</evidence>
<organism evidence="9">
    <name type="scientific">Salpingoeca rosetta (strain ATCC 50818 / BSB-021)</name>
    <dbReference type="NCBI Taxonomy" id="946362"/>
    <lineage>
        <taxon>Eukaryota</taxon>
        <taxon>Choanoflagellata</taxon>
        <taxon>Craspedida</taxon>
        <taxon>Salpingoecidae</taxon>
        <taxon>Salpingoeca</taxon>
    </lineage>
</organism>
<dbReference type="Pfam" id="PF03051">
    <property type="entry name" value="Peptidase_C1_2"/>
    <property type="match status" value="1"/>
</dbReference>
<dbReference type="CDD" id="cd00585">
    <property type="entry name" value="Peptidase_C1B"/>
    <property type="match status" value="1"/>
</dbReference>
<accession>F2URJ7</accession>
<dbReference type="FunCoup" id="F2URJ7">
    <property type="interactions" value="1524"/>
</dbReference>
<evidence type="ECO:0000256" key="5">
    <source>
        <dbReference type="ARBA" id="ARBA00022807"/>
    </source>
</evidence>
<feature type="active site" evidence="7">
    <location>
        <position position="366"/>
    </location>
</feature>
<comment type="catalytic activity">
    <reaction evidence="1">
        <text>Inactivates bleomycin B2 (a cytotoxic glycometallopeptide) by hydrolysis of a carboxyamide bond of beta-aminoalanine, but also shows general aminopeptidase activity. The specificity varies somewhat with source, but amino acid arylamides of Met, Leu and Ala are preferred.</text>
        <dbReference type="EC" id="3.4.22.40"/>
    </reaction>
</comment>
<keyword evidence="5 6" id="KW-0788">Thiol protease</keyword>
<evidence type="ECO:0000313" key="9">
    <source>
        <dbReference type="Proteomes" id="UP000007799"/>
    </source>
</evidence>
<dbReference type="Proteomes" id="UP000007799">
    <property type="component" value="Unassembled WGS sequence"/>
</dbReference>
<dbReference type="MEROPS" id="C01.084"/>
<dbReference type="InParanoid" id="F2URJ7"/>
<dbReference type="PANTHER" id="PTHR10363:SF2">
    <property type="entry name" value="BLEOMYCIN HYDROLASE"/>
    <property type="match status" value="1"/>
</dbReference>
<dbReference type="InterPro" id="IPR004134">
    <property type="entry name" value="Peptidase_C1B"/>
</dbReference>
<comment type="similarity">
    <text evidence="6">Belongs to the peptidase C1 family.</text>
</comment>
<dbReference type="RefSeq" id="XP_004988228.1">
    <property type="nucleotide sequence ID" value="XM_004988171.1"/>
</dbReference>
<dbReference type="InterPro" id="IPR000169">
    <property type="entry name" value="Pept_cys_AS"/>
</dbReference>
<feature type="active site" evidence="7">
    <location>
        <position position="387"/>
    </location>
</feature>
<dbReference type="PIRSF" id="PIRSF005700">
    <property type="entry name" value="PepC"/>
    <property type="match status" value="1"/>
</dbReference>
<dbReference type="GO" id="GO:0070005">
    <property type="term" value="F:cysteine-type aminopeptidase activity"/>
    <property type="evidence" value="ECO:0007669"/>
    <property type="project" value="InterPro"/>
</dbReference>
<gene>
    <name evidence="8" type="ORF">PTSG_10848</name>
</gene>
<name>F2URJ7_SALR5</name>
<dbReference type="eggNOG" id="KOG4128">
    <property type="taxonomic scope" value="Eukaryota"/>
</dbReference>
<dbReference type="STRING" id="946362.F2URJ7"/>
<keyword evidence="4 6" id="KW-0378">Hydrolase</keyword>
<evidence type="ECO:0000256" key="3">
    <source>
        <dbReference type="ARBA" id="ARBA00022670"/>
    </source>
</evidence>
<dbReference type="KEGG" id="sre:PTSG_10848"/>
<dbReference type="Gene3D" id="3.90.70.10">
    <property type="entry name" value="Cysteine proteinases"/>
    <property type="match status" value="1"/>
</dbReference>
<keyword evidence="3 6" id="KW-0645">Protease</keyword>
<dbReference type="SUPFAM" id="SSF54001">
    <property type="entry name" value="Cysteine proteinases"/>
    <property type="match status" value="1"/>
</dbReference>
<sequence>MAGLEITTELVDKARAEFDAEPRFKLSQNAVTRNDVKEVLPRHNITTTYEDKSFSTKLKEMKATNQKSSGRCWLFAAANCMRLAMKEKYNLPDDFELSQSYLFFWDKLERANYFTNAILETLDEDLDGRLVQHLLSDPLGDGGQWDMAVNIVLKYGIVPKSQYPESFSSCNTRHMNAFLTAKLRDFACDLRATARELSKEELAKKRDAFLAMVYRVLAIHLGTPPTTFDWCYTDTDKKFHRISNLTPLQFYREYVPFKVEDYQSLIHDPRNAVERVYTVKYLGNVLGGDRELVKHINVPIDLIRSLCKKQLDQGMPVWFGVDVGKEYHRKMAVMDTRLFDYDLVFGTRPALSKADRLRYGQSLMTHAMVFTGYNEADGKIDKWRVENSWGKDVGDSGYYLMTDEWFDEYLYQIVAPKAMVEEMVKVDMKDVVELPPWDPMGALAC</sequence>
<dbReference type="GO" id="GO:0043418">
    <property type="term" value="P:homocysteine catabolic process"/>
    <property type="evidence" value="ECO:0007669"/>
    <property type="project" value="TreeGrafter"/>
</dbReference>